<dbReference type="PROSITE" id="PS00352">
    <property type="entry name" value="CSD_1"/>
    <property type="match status" value="1"/>
</dbReference>
<keyword evidence="2" id="KW-0963">Cytoplasm</keyword>
<dbReference type="OrthoDB" id="9805039at2"/>
<dbReference type="InterPro" id="IPR002059">
    <property type="entry name" value="CSP_DNA-bd"/>
</dbReference>
<dbReference type="InterPro" id="IPR012156">
    <property type="entry name" value="Cold_shock_CspA"/>
</dbReference>
<protein>
    <submittedName>
        <fullName evidence="5">Cold shock protein (Beta-ribbon, CspA family)</fullName>
    </submittedName>
</protein>
<dbReference type="InterPro" id="IPR019844">
    <property type="entry name" value="CSD_CS"/>
</dbReference>
<dbReference type="GO" id="GO:0005829">
    <property type="term" value="C:cytosol"/>
    <property type="evidence" value="ECO:0007669"/>
    <property type="project" value="UniProtKB-ARBA"/>
</dbReference>
<proteinExistence type="predicted"/>
<dbReference type="PANTHER" id="PTHR11544">
    <property type="entry name" value="COLD SHOCK DOMAIN CONTAINING PROTEINS"/>
    <property type="match status" value="1"/>
</dbReference>
<dbReference type="GO" id="GO:0003676">
    <property type="term" value="F:nucleic acid binding"/>
    <property type="evidence" value="ECO:0007669"/>
    <property type="project" value="InterPro"/>
</dbReference>
<dbReference type="SUPFAM" id="SSF50249">
    <property type="entry name" value="Nucleic acid-binding proteins"/>
    <property type="match status" value="1"/>
</dbReference>
<reference evidence="5 6" key="1">
    <citation type="submission" date="2016-10" db="EMBL/GenBank/DDBJ databases">
        <authorList>
            <person name="de Groot N.N."/>
        </authorList>
    </citation>
    <scope>NUCLEOTIDE SEQUENCE [LARGE SCALE GENOMIC DNA]</scope>
    <source>
        <strain evidence="5 6">DSM 22900</strain>
    </source>
</reference>
<keyword evidence="6" id="KW-1185">Reference proteome</keyword>
<evidence type="ECO:0000256" key="1">
    <source>
        <dbReference type="ARBA" id="ARBA00004496"/>
    </source>
</evidence>
<dbReference type="CDD" id="cd04458">
    <property type="entry name" value="CSP_CDS"/>
    <property type="match status" value="1"/>
</dbReference>
<dbReference type="SMART" id="SM00357">
    <property type="entry name" value="CSP"/>
    <property type="match status" value="1"/>
</dbReference>
<organism evidence="5 6">
    <name type="scientific">Parapedobacter composti</name>
    <dbReference type="NCBI Taxonomy" id="623281"/>
    <lineage>
        <taxon>Bacteria</taxon>
        <taxon>Pseudomonadati</taxon>
        <taxon>Bacteroidota</taxon>
        <taxon>Sphingobacteriia</taxon>
        <taxon>Sphingobacteriales</taxon>
        <taxon>Sphingobacteriaceae</taxon>
        <taxon>Parapedobacter</taxon>
    </lineage>
</organism>
<dbReference type="InterPro" id="IPR012340">
    <property type="entry name" value="NA-bd_OB-fold"/>
</dbReference>
<dbReference type="RefSeq" id="WP_079715916.1">
    <property type="nucleotide sequence ID" value="NZ_FOLL01000022.1"/>
</dbReference>
<gene>
    <name evidence="5" type="ORF">SAMN05421747_12254</name>
</gene>
<accession>A0A1I1LM83</accession>
<dbReference type="PRINTS" id="PR00050">
    <property type="entry name" value="COLDSHOCK"/>
</dbReference>
<name>A0A1I1LM83_9SPHI</name>
<evidence type="ECO:0000313" key="6">
    <source>
        <dbReference type="Proteomes" id="UP000199577"/>
    </source>
</evidence>
<feature type="domain" description="CSD" evidence="4">
    <location>
        <begin position="1"/>
        <end position="62"/>
    </location>
</feature>
<evidence type="ECO:0000256" key="2">
    <source>
        <dbReference type="ARBA" id="ARBA00022490"/>
    </source>
</evidence>
<dbReference type="Proteomes" id="UP000199577">
    <property type="component" value="Unassembled WGS sequence"/>
</dbReference>
<sequence>MQEGVVKFFNETKGFGFITPKDGGREVFVHSSGLKDQIRENDDVSFEVEQGQKGLNAVNVKLI</sequence>
<dbReference type="InterPro" id="IPR050181">
    <property type="entry name" value="Cold_shock_domain"/>
</dbReference>
<dbReference type="Gene3D" id="2.40.50.140">
    <property type="entry name" value="Nucleic acid-binding proteins"/>
    <property type="match status" value="1"/>
</dbReference>
<evidence type="ECO:0000313" key="5">
    <source>
        <dbReference type="EMBL" id="SFC74075.1"/>
    </source>
</evidence>
<dbReference type="PIRSF" id="PIRSF002599">
    <property type="entry name" value="Cold_shock_A"/>
    <property type="match status" value="1"/>
</dbReference>
<dbReference type="AlphaFoldDB" id="A0A1I1LM83"/>
<evidence type="ECO:0000256" key="3">
    <source>
        <dbReference type="RuleBase" id="RU000408"/>
    </source>
</evidence>
<dbReference type="EMBL" id="FOLL01000022">
    <property type="protein sequence ID" value="SFC74075.1"/>
    <property type="molecule type" value="Genomic_DNA"/>
</dbReference>
<dbReference type="PROSITE" id="PS51857">
    <property type="entry name" value="CSD_2"/>
    <property type="match status" value="1"/>
</dbReference>
<dbReference type="InterPro" id="IPR011129">
    <property type="entry name" value="CSD"/>
</dbReference>
<comment type="subcellular location">
    <subcellularLocation>
        <location evidence="1 3">Cytoplasm</location>
    </subcellularLocation>
</comment>
<evidence type="ECO:0000259" key="4">
    <source>
        <dbReference type="PROSITE" id="PS51857"/>
    </source>
</evidence>
<dbReference type="STRING" id="623281.SAMN05421747_12254"/>
<dbReference type="Pfam" id="PF00313">
    <property type="entry name" value="CSD"/>
    <property type="match status" value="1"/>
</dbReference>